<dbReference type="Proteomes" id="UP000094828">
    <property type="component" value="Unassembled WGS sequence"/>
</dbReference>
<dbReference type="Gene3D" id="1.10.287.110">
    <property type="entry name" value="DnaJ domain"/>
    <property type="match status" value="1"/>
</dbReference>
<feature type="compositionally biased region" description="Basic and acidic residues" evidence="1">
    <location>
        <begin position="98"/>
        <end position="128"/>
    </location>
</feature>
<accession>A0A1C3ECU9</accession>
<dbReference type="SMART" id="SM00271">
    <property type="entry name" value="DnaJ"/>
    <property type="match status" value="1"/>
</dbReference>
<keyword evidence="4" id="KW-1185">Reference proteome</keyword>
<feature type="domain" description="J" evidence="2">
    <location>
        <begin position="16"/>
        <end position="67"/>
    </location>
</feature>
<dbReference type="Pfam" id="PF00226">
    <property type="entry name" value="DnaJ"/>
    <property type="match status" value="1"/>
</dbReference>
<dbReference type="STRING" id="1841610.A6X21_23040"/>
<dbReference type="PROSITE" id="PS50076">
    <property type="entry name" value="DNAJ_2"/>
    <property type="match status" value="1"/>
</dbReference>
<dbReference type="CDD" id="cd06257">
    <property type="entry name" value="DnaJ"/>
    <property type="match status" value="1"/>
</dbReference>
<dbReference type="EMBL" id="LYDR01000093">
    <property type="protein sequence ID" value="ODA31068.1"/>
    <property type="molecule type" value="Genomic_DNA"/>
</dbReference>
<dbReference type="SUPFAM" id="SSF46565">
    <property type="entry name" value="Chaperone J-domain"/>
    <property type="match status" value="1"/>
</dbReference>
<organism evidence="3 4">
    <name type="scientific">Planctopirus hydrillae</name>
    <dbReference type="NCBI Taxonomy" id="1841610"/>
    <lineage>
        <taxon>Bacteria</taxon>
        <taxon>Pseudomonadati</taxon>
        <taxon>Planctomycetota</taxon>
        <taxon>Planctomycetia</taxon>
        <taxon>Planctomycetales</taxon>
        <taxon>Planctomycetaceae</taxon>
        <taxon>Planctopirus</taxon>
    </lineage>
</organism>
<protein>
    <recommendedName>
        <fullName evidence="2">J domain-containing protein</fullName>
    </recommendedName>
</protein>
<gene>
    <name evidence="3" type="ORF">A6X21_23040</name>
</gene>
<proteinExistence type="predicted"/>
<comment type="caution">
    <text evidence="3">The sequence shown here is derived from an EMBL/GenBank/DDBJ whole genome shotgun (WGS) entry which is preliminary data.</text>
</comment>
<feature type="region of interest" description="Disordered" evidence="1">
    <location>
        <begin position="86"/>
        <end position="128"/>
    </location>
</feature>
<evidence type="ECO:0000313" key="3">
    <source>
        <dbReference type="EMBL" id="ODA31068.1"/>
    </source>
</evidence>
<name>A0A1C3ECU9_9PLAN</name>
<evidence type="ECO:0000259" key="2">
    <source>
        <dbReference type="PROSITE" id="PS50076"/>
    </source>
</evidence>
<reference evidence="3 4" key="1">
    <citation type="submission" date="2016-05" db="EMBL/GenBank/DDBJ databases">
        <title>Genomic and physiological characterization of Planctopirus sp. isolated from fresh water lake.</title>
        <authorList>
            <person name="Subhash Y."/>
            <person name="Ramana C."/>
        </authorList>
    </citation>
    <scope>NUCLEOTIDE SEQUENCE [LARGE SCALE GENOMIC DNA]</scope>
    <source>
        <strain evidence="3 4">JC280</strain>
    </source>
</reference>
<evidence type="ECO:0000313" key="4">
    <source>
        <dbReference type="Proteomes" id="UP000094828"/>
    </source>
</evidence>
<dbReference type="AlphaFoldDB" id="A0A1C3ECU9"/>
<evidence type="ECO:0000256" key="1">
    <source>
        <dbReference type="SAM" id="MobiDB-lite"/>
    </source>
</evidence>
<dbReference type="OrthoDB" id="231919at2"/>
<dbReference type="RefSeq" id="WP_083233559.1">
    <property type="nucleotide sequence ID" value="NZ_LYDR01000093.1"/>
</dbReference>
<sequence>MNMDSLPDDVSQWPQDPWRILGVERSFTKKELKLAYSKLIKRYRPESAPEAFQKIRQAYETLQHYADADAETAAVAHLIWNHLQTTDEKSVEEDGNTAEDHSAEISEHRDAGHETSTERSQSRRQAHRDLDPWQLAKAGEYEKAYAELARRGFTRPHFEREMLQRYWLLTLHPELDRTTTACDQLLNFATSHRLSDEVERLLLAEVSNRPELATRSQIWKLISGRYNQSFRLSLLRVRWKGLLKDDGDEVVLQEFEELESQYFDDPAQWLTIVILLLELVVVDHPRLRQPLFDRCETLLNELESEGVHQQELFDRADYLISNYHDFFRSPSSLVRTSKSIRFLYRRCLEVATELEHIEGSRSREILLPLIDQIVNHPQSSLMCLDELLKKGAPWLQILSQAIYQLWYEEYSQYEALEFEGLKSEAQRDTVLMGLMSASQFSYNSLRGRVLRFCLVHCVDMTKLVPVLQMIEIANRATTPRADMLLKDKPLRCLIQACQIGI</sequence>
<dbReference type="InterPro" id="IPR036869">
    <property type="entry name" value="J_dom_sf"/>
</dbReference>
<dbReference type="InterPro" id="IPR001623">
    <property type="entry name" value="DnaJ_domain"/>
</dbReference>